<evidence type="ECO:0000259" key="5">
    <source>
        <dbReference type="Pfam" id="PF25990"/>
    </source>
</evidence>
<dbReference type="FunFam" id="2.40.30.170:FF:000010">
    <property type="entry name" value="Efflux RND transporter periplasmic adaptor subunit"/>
    <property type="match status" value="1"/>
</dbReference>
<comment type="similarity">
    <text evidence="2">Belongs to the membrane fusion protein (MFP) (TC 8.A.1) family.</text>
</comment>
<dbReference type="Pfam" id="PF25990">
    <property type="entry name" value="Beta-barrel_YknX"/>
    <property type="match status" value="1"/>
</dbReference>
<dbReference type="GO" id="GO:0042597">
    <property type="term" value="C:periplasmic space"/>
    <property type="evidence" value="ECO:0007669"/>
    <property type="project" value="UniProtKB-SubCell"/>
</dbReference>
<dbReference type="Pfam" id="PF25881">
    <property type="entry name" value="HH_YBHG"/>
    <property type="match status" value="1"/>
</dbReference>
<gene>
    <name evidence="6" type="ORF">DSCW_64220</name>
</gene>
<name>A0A5K7ZE03_9BACT</name>
<evidence type="ECO:0000256" key="2">
    <source>
        <dbReference type="ARBA" id="ARBA00009477"/>
    </source>
</evidence>
<dbReference type="EMBL" id="AP021875">
    <property type="protein sequence ID" value="BBO79005.1"/>
    <property type="molecule type" value="Genomic_DNA"/>
</dbReference>
<dbReference type="RefSeq" id="WP_155307582.1">
    <property type="nucleotide sequence ID" value="NZ_AP021875.1"/>
</dbReference>
<comment type="subcellular location">
    <subcellularLocation>
        <location evidence="1">Cell envelope</location>
    </subcellularLocation>
</comment>
<evidence type="ECO:0000256" key="3">
    <source>
        <dbReference type="ARBA" id="ARBA00023054"/>
    </source>
</evidence>
<proteinExistence type="inferred from homology"/>
<reference evidence="6 7" key="1">
    <citation type="submission" date="2019-11" db="EMBL/GenBank/DDBJ databases">
        <title>Comparative genomics of hydrocarbon-degrading Desulfosarcina strains.</title>
        <authorList>
            <person name="Watanabe M."/>
            <person name="Kojima H."/>
            <person name="Fukui M."/>
        </authorList>
    </citation>
    <scope>NUCLEOTIDE SEQUENCE [LARGE SCALE GENOMIC DNA]</scope>
    <source>
        <strain evidence="6 7">PP31</strain>
    </source>
</reference>
<dbReference type="Proteomes" id="UP000427769">
    <property type="component" value="Chromosome"/>
</dbReference>
<sequence>MKKKLLIIVPLAAILLTIVFWHLFLASKNGTESIALSGNIDVTQVDLAFKIPGRLSRRLVEEGDNVASGQRMAMLDDTDQRLQLQKALADMDFASAVLAELEAGSRPDEIRQAKAAVQQARFNLSELQNGSRDQEIAEAEADLARAMADERTAKSLLNLAKNDFSRYEAVFADGGISRQAFETYRTNLDSATNAAAAAASRRQAAEQRLSLRREGSRKERIRQARSALVQAEAAYALVKAGPRQEAVDQARAKKQAAGAALAVARQQLAETELFASFDGVVLSTSAEPGSYLNPGSPVLTVGDIANVWLRAFASETELGRIRLNQEAEVTVDAYPDRSWKGRISYISSAAEFTPRSVQTTEERTNLVYRIKIQLSNPDSALKPGMPADAVIEAAQ</sequence>
<evidence type="ECO:0000313" key="6">
    <source>
        <dbReference type="EMBL" id="BBO79005.1"/>
    </source>
</evidence>
<dbReference type="PANTHER" id="PTHR32347:SF29">
    <property type="entry name" value="UPF0194 MEMBRANE PROTEIN YBHG"/>
    <property type="match status" value="1"/>
</dbReference>
<dbReference type="PANTHER" id="PTHR32347">
    <property type="entry name" value="EFFLUX SYSTEM COMPONENT YKNX-RELATED"/>
    <property type="match status" value="1"/>
</dbReference>
<evidence type="ECO:0000256" key="1">
    <source>
        <dbReference type="ARBA" id="ARBA00004196"/>
    </source>
</evidence>
<dbReference type="Gene3D" id="1.10.287.470">
    <property type="entry name" value="Helix hairpin bin"/>
    <property type="match status" value="1"/>
</dbReference>
<dbReference type="InterPro" id="IPR058636">
    <property type="entry name" value="Beta-barrel_YknX"/>
</dbReference>
<protein>
    <submittedName>
        <fullName evidence="6">Secretion protein HlyD</fullName>
    </submittedName>
</protein>
<dbReference type="KEGG" id="dwd:DSCW_64220"/>
<dbReference type="Gene3D" id="2.40.50.100">
    <property type="match status" value="2"/>
</dbReference>
<dbReference type="SUPFAM" id="SSF111369">
    <property type="entry name" value="HlyD-like secretion proteins"/>
    <property type="match status" value="2"/>
</dbReference>
<keyword evidence="7" id="KW-1185">Reference proteome</keyword>
<accession>A0A5K7ZE03</accession>
<keyword evidence="3" id="KW-0175">Coiled coil</keyword>
<dbReference type="OrthoDB" id="9778236at2"/>
<dbReference type="InterPro" id="IPR050465">
    <property type="entry name" value="UPF0194_transport"/>
</dbReference>
<dbReference type="AlphaFoldDB" id="A0A5K7ZE03"/>
<feature type="domain" description="YbhG-like alpha-helical hairpin" evidence="4">
    <location>
        <begin position="126"/>
        <end position="238"/>
    </location>
</feature>
<organism evidence="6 7">
    <name type="scientific">Desulfosarcina widdelii</name>
    <dbReference type="NCBI Taxonomy" id="947919"/>
    <lineage>
        <taxon>Bacteria</taxon>
        <taxon>Pseudomonadati</taxon>
        <taxon>Thermodesulfobacteriota</taxon>
        <taxon>Desulfobacteria</taxon>
        <taxon>Desulfobacterales</taxon>
        <taxon>Desulfosarcinaceae</taxon>
        <taxon>Desulfosarcina</taxon>
    </lineage>
</organism>
<evidence type="ECO:0000259" key="4">
    <source>
        <dbReference type="Pfam" id="PF25881"/>
    </source>
</evidence>
<dbReference type="InterPro" id="IPR059052">
    <property type="entry name" value="HH_YbhG-like"/>
</dbReference>
<dbReference type="Gene3D" id="2.40.30.170">
    <property type="match status" value="1"/>
</dbReference>
<feature type="domain" description="YknX-like beta-barrel" evidence="5">
    <location>
        <begin position="311"/>
        <end position="386"/>
    </location>
</feature>
<dbReference type="PRINTS" id="PR01490">
    <property type="entry name" value="RTXTOXIND"/>
</dbReference>
<evidence type="ECO:0000313" key="7">
    <source>
        <dbReference type="Proteomes" id="UP000427769"/>
    </source>
</evidence>